<gene>
    <name evidence="10" type="ORF">CYMTET_49243</name>
</gene>
<evidence type="ECO:0000256" key="5">
    <source>
        <dbReference type="ARBA" id="ARBA00022617"/>
    </source>
</evidence>
<keyword evidence="6" id="KW-0479">Metal-binding</keyword>
<evidence type="ECO:0000256" key="4">
    <source>
        <dbReference type="ARBA" id="ARBA00022559"/>
    </source>
</evidence>
<dbReference type="GO" id="GO:0034599">
    <property type="term" value="P:cellular response to oxidative stress"/>
    <property type="evidence" value="ECO:0007669"/>
    <property type="project" value="InterPro"/>
</dbReference>
<evidence type="ECO:0000256" key="2">
    <source>
        <dbReference type="ARBA" id="ARBA00006873"/>
    </source>
</evidence>
<dbReference type="AlphaFoldDB" id="A0AAE0EUW9"/>
<dbReference type="InterPro" id="IPR019793">
    <property type="entry name" value="Peroxidases_heam-ligand_BS"/>
</dbReference>
<dbReference type="InterPro" id="IPR002016">
    <property type="entry name" value="Haem_peroxidase"/>
</dbReference>
<evidence type="ECO:0000256" key="3">
    <source>
        <dbReference type="ARBA" id="ARBA00012940"/>
    </source>
</evidence>
<dbReference type="GO" id="GO:0020037">
    <property type="term" value="F:heme binding"/>
    <property type="evidence" value="ECO:0007669"/>
    <property type="project" value="InterPro"/>
</dbReference>
<keyword evidence="7" id="KW-0560">Oxidoreductase</keyword>
<dbReference type="Gene3D" id="1.10.520.10">
    <property type="match status" value="1"/>
</dbReference>
<dbReference type="GO" id="GO:0016688">
    <property type="term" value="F:L-ascorbate peroxidase activity"/>
    <property type="evidence" value="ECO:0007669"/>
    <property type="project" value="UniProtKB-EC"/>
</dbReference>
<evidence type="ECO:0000256" key="8">
    <source>
        <dbReference type="ARBA" id="ARBA00023004"/>
    </source>
</evidence>
<evidence type="ECO:0000313" key="10">
    <source>
        <dbReference type="EMBL" id="KAK3240952.1"/>
    </source>
</evidence>
<dbReference type="GO" id="GO:0000302">
    <property type="term" value="P:response to reactive oxygen species"/>
    <property type="evidence" value="ECO:0007669"/>
    <property type="project" value="TreeGrafter"/>
</dbReference>
<dbReference type="PRINTS" id="PR00459">
    <property type="entry name" value="ASPEROXIDASE"/>
</dbReference>
<evidence type="ECO:0000313" key="11">
    <source>
        <dbReference type="Proteomes" id="UP001190700"/>
    </source>
</evidence>
<proteinExistence type="inferred from homology"/>
<dbReference type="InterPro" id="IPR010255">
    <property type="entry name" value="Haem_peroxidase_sf"/>
</dbReference>
<keyword evidence="8" id="KW-0408">Iron</keyword>
<dbReference type="Proteomes" id="UP001190700">
    <property type="component" value="Unassembled WGS sequence"/>
</dbReference>
<name>A0AAE0EUW9_9CHLO</name>
<dbReference type="GO" id="GO:0042744">
    <property type="term" value="P:hydrogen peroxide catabolic process"/>
    <property type="evidence" value="ECO:0007669"/>
    <property type="project" value="TreeGrafter"/>
</dbReference>
<dbReference type="PROSITE" id="PS00435">
    <property type="entry name" value="PEROXIDASE_1"/>
    <property type="match status" value="1"/>
</dbReference>
<keyword evidence="4" id="KW-0575">Peroxidase</keyword>
<dbReference type="PANTHER" id="PTHR31356:SF36">
    <property type="entry name" value="L-ASCORBATE PEROXIDASE 3"/>
    <property type="match status" value="1"/>
</dbReference>
<dbReference type="PROSITE" id="PS50873">
    <property type="entry name" value="PEROXIDASE_4"/>
    <property type="match status" value="1"/>
</dbReference>
<comment type="caution">
    <text evidence="10">The sequence shown here is derived from an EMBL/GenBank/DDBJ whole genome shotgun (WGS) entry which is preliminary data.</text>
</comment>
<dbReference type="PRINTS" id="PR00458">
    <property type="entry name" value="PEROXIDASE"/>
</dbReference>
<protein>
    <recommendedName>
        <fullName evidence="3">L-ascorbate peroxidase</fullName>
        <ecNumber evidence="3">1.11.1.11</ecNumber>
    </recommendedName>
</protein>
<evidence type="ECO:0000256" key="1">
    <source>
        <dbReference type="ARBA" id="ARBA00001970"/>
    </source>
</evidence>
<dbReference type="SUPFAM" id="SSF48113">
    <property type="entry name" value="Heme-dependent peroxidases"/>
    <property type="match status" value="1"/>
</dbReference>
<evidence type="ECO:0000256" key="7">
    <source>
        <dbReference type="ARBA" id="ARBA00023002"/>
    </source>
</evidence>
<dbReference type="GO" id="GO:0046872">
    <property type="term" value="F:metal ion binding"/>
    <property type="evidence" value="ECO:0007669"/>
    <property type="project" value="UniProtKB-KW"/>
</dbReference>
<dbReference type="Gene3D" id="1.10.420.10">
    <property type="entry name" value="Peroxidase, domain 2"/>
    <property type="match status" value="1"/>
</dbReference>
<accession>A0AAE0EUW9</accession>
<keyword evidence="11" id="KW-1185">Reference proteome</keyword>
<dbReference type="EMBL" id="LGRX02033509">
    <property type="protein sequence ID" value="KAK3240952.1"/>
    <property type="molecule type" value="Genomic_DNA"/>
</dbReference>
<comment type="cofactor">
    <cofactor evidence="1">
        <name>heme b</name>
        <dbReference type="ChEBI" id="CHEBI:60344"/>
    </cofactor>
</comment>
<dbReference type="Pfam" id="PF00141">
    <property type="entry name" value="peroxidase"/>
    <property type="match status" value="1"/>
</dbReference>
<sequence>MGGILRLATHDAMSYSKYENNGGMDGCLQFDDIVNRGLEKYRDLLQPVYEHYSSLMSRADFWALASLAVIEAAGGPRIPFQWGRVDAAHCPEDGGRLPDPTKGHGHVMKLFTRLGFTAEEAVALMGAHTIEGLGWLSEA</sequence>
<comment type="similarity">
    <text evidence="2">Belongs to the peroxidase family. Ascorbate peroxidase subfamily.</text>
</comment>
<reference evidence="10 11" key="1">
    <citation type="journal article" date="2015" name="Genome Biol. Evol.">
        <title>Comparative Genomics of a Bacterivorous Green Alga Reveals Evolutionary Causalities and Consequences of Phago-Mixotrophic Mode of Nutrition.</title>
        <authorList>
            <person name="Burns J.A."/>
            <person name="Paasch A."/>
            <person name="Narechania A."/>
            <person name="Kim E."/>
        </authorList>
    </citation>
    <scope>NUCLEOTIDE SEQUENCE [LARGE SCALE GENOMIC DNA]</scope>
    <source>
        <strain evidence="10 11">PLY_AMNH</strain>
    </source>
</reference>
<dbReference type="InterPro" id="IPR044831">
    <property type="entry name" value="Ccp1-like"/>
</dbReference>
<evidence type="ECO:0000256" key="6">
    <source>
        <dbReference type="ARBA" id="ARBA00022723"/>
    </source>
</evidence>
<keyword evidence="5" id="KW-0349">Heme</keyword>
<dbReference type="PANTHER" id="PTHR31356">
    <property type="entry name" value="THYLAKOID LUMENAL 29 KDA PROTEIN, CHLOROPLASTIC-RELATED"/>
    <property type="match status" value="1"/>
</dbReference>
<evidence type="ECO:0000259" key="9">
    <source>
        <dbReference type="PROSITE" id="PS50873"/>
    </source>
</evidence>
<dbReference type="InterPro" id="IPR002207">
    <property type="entry name" value="Peroxidase_I"/>
</dbReference>
<organism evidence="10 11">
    <name type="scientific">Cymbomonas tetramitiformis</name>
    <dbReference type="NCBI Taxonomy" id="36881"/>
    <lineage>
        <taxon>Eukaryota</taxon>
        <taxon>Viridiplantae</taxon>
        <taxon>Chlorophyta</taxon>
        <taxon>Pyramimonadophyceae</taxon>
        <taxon>Pyramimonadales</taxon>
        <taxon>Pyramimonadaceae</taxon>
        <taxon>Cymbomonas</taxon>
    </lineage>
</organism>
<dbReference type="EC" id="1.11.1.11" evidence="3"/>
<feature type="domain" description="Plant heme peroxidase family profile" evidence="9">
    <location>
        <begin position="38"/>
        <end position="130"/>
    </location>
</feature>